<evidence type="ECO:0000259" key="2">
    <source>
        <dbReference type="Pfam" id="PF20778"/>
    </source>
</evidence>
<name>A0A2D3V6L4_9PEZI</name>
<protein>
    <recommendedName>
        <fullName evidence="2">SLS1 C-terminal domain-containing protein</fullName>
    </recommendedName>
</protein>
<dbReference type="OrthoDB" id="5392646at2759"/>
<dbReference type="EMBL" id="FJUY01000013">
    <property type="protein sequence ID" value="CZT22345.1"/>
    <property type="molecule type" value="Genomic_DNA"/>
</dbReference>
<dbReference type="Proteomes" id="UP000225277">
    <property type="component" value="Unassembled WGS sequence"/>
</dbReference>
<dbReference type="AlphaFoldDB" id="A0A2D3V6L4"/>
<evidence type="ECO:0000313" key="4">
    <source>
        <dbReference type="Proteomes" id="UP000225277"/>
    </source>
</evidence>
<gene>
    <name evidence="3" type="ORF">RCC_08214</name>
</gene>
<organism evidence="3 4">
    <name type="scientific">Ramularia collo-cygni</name>
    <dbReference type="NCBI Taxonomy" id="112498"/>
    <lineage>
        <taxon>Eukaryota</taxon>
        <taxon>Fungi</taxon>
        <taxon>Dikarya</taxon>
        <taxon>Ascomycota</taxon>
        <taxon>Pezizomycotina</taxon>
        <taxon>Dothideomycetes</taxon>
        <taxon>Dothideomycetidae</taxon>
        <taxon>Mycosphaerellales</taxon>
        <taxon>Mycosphaerellaceae</taxon>
        <taxon>Ramularia</taxon>
    </lineage>
</organism>
<evidence type="ECO:0000256" key="1">
    <source>
        <dbReference type="SAM" id="MobiDB-lite"/>
    </source>
</evidence>
<dbReference type="STRING" id="112498.A0A2D3V6L4"/>
<proteinExistence type="predicted"/>
<evidence type="ECO:0000313" key="3">
    <source>
        <dbReference type="EMBL" id="CZT22345.1"/>
    </source>
</evidence>
<dbReference type="RefSeq" id="XP_023629234.1">
    <property type="nucleotide sequence ID" value="XM_023773466.1"/>
</dbReference>
<reference evidence="3 4" key="1">
    <citation type="submission" date="2016-03" db="EMBL/GenBank/DDBJ databases">
        <authorList>
            <person name="Ploux O."/>
        </authorList>
    </citation>
    <scope>NUCLEOTIDE SEQUENCE [LARGE SCALE GENOMIC DNA]</scope>
    <source>
        <strain evidence="3 4">URUG2</strain>
    </source>
</reference>
<dbReference type="InterPro" id="IPR048401">
    <property type="entry name" value="SLS1_C"/>
</dbReference>
<feature type="domain" description="SLS1 C-terminal" evidence="2">
    <location>
        <begin position="137"/>
        <end position="487"/>
    </location>
</feature>
<sequence length="531" mass="58071">MRITGRCQTAEEIARQLQLALLKVHRLERDLKPLVASLGRPGATHETIFRSEDIDYVAQLTESVIVSEDDGVLAIYGLNRIGTQNAHRLLLALLDQPHGSFNEFASIADDLISSTVDLPVGSPTVGVHRRYHGLELLRTVRPRVLKTDQSDDATASASANIDNLATSLSQQLDRVVPLRLPSTIAEPSDSYWRGQGVASAWKAKFCTLLHPKDQDQMPASNAKASSRPQTIIQHAAPCPEHLLSHFQASKNSGSSPSSGKISSGKYNLSGEMLPYLKVHLKPFPQKPDSATVLPRLEMRFRFLASKVNAGSRKLILTGMQAVIDEQRLSVPLPGYATDLQFTRQSKLLANIDAVKVDPSILRFIKHLQQSARIDKGSLTAPAELSIKLPSWLGGSKEPDVSSASQDHATTYLFERFEQIQEIHFTPQKSGEQAQAMDVNVNSTLEALPGHIRLKYREVEGGAIYGNTTHLSLDFGRKQRIDEPSETEEESTHAMPPAISTLDLAGAALRIAELLTCSSAGTSKHNGETAKD</sequence>
<feature type="region of interest" description="Disordered" evidence="1">
    <location>
        <begin position="474"/>
        <end position="496"/>
    </location>
</feature>
<dbReference type="Pfam" id="PF20778">
    <property type="entry name" value="SLS1_C"/>
    <property type="match status" value="1"/>
</dbReference>
<accession>A0A2D3V6L4</accession>
<keyword evidence="4" id="KW-1185">Reference proteome</keyword>
<dbReference type="GeneID" id="35603314"/>